<accession>A0ABW8SG80</accession>
<dbReference type="PANTHER" id="PTHR24320">
    <property type="entry name" value="RETINOL DEHYDROGENASE"/>
    <property type="match status" value="1"/>
</dbReference>
<keyword evidence="4" id="KW-1185">Reference proteome</keyword>
<dbReference type="SUPFAM" id="SSF51735">
    <property type="entry name" value="NAD(P)-binding Rossmann-fold domains"/>
    <property type="match status" value="1"/>
</dbReference>
<evidence type="ECO:0000313" key="4">
    <source>
        <dbReference type="Proteomes" id="UP001623660"/>
    </source>
</evidence>
<reference evidence="3 4" key="1">
    <citation type="submission" date="2024-11" db="EMBL/GenBank/DDBJ databases">
        <authorList>
            <person name="Heng Y.C."/>
            <person name="Lim A.C.H."/>
            <person name="Lee J.K.Y."/>
            <person name="Kittelmann S."/>
        </authorList>
    </citation>
    <scope>NUCLEOTIDE SEQUENCE [LARGE SCALE GENOMIC DNA]</scope>
    <source>
        <strain evidence="3 4">WILCCON 0269</strain>
    </source>
</reference>
<proteinExistence type="inferred from homology"/>
<dbReference type="RefSeq" id="WP_406791285.1">
    <property type="nucleotide sequence ID" value="NZ_JBJHZX010000006.1"/>
</dbReference>
<dbReference type="Gene3D" id="3.40.50.720">
    <property type="entry name" value="NAD(P)-binding Rossmann-like Domain"/>
    <property type="match status" value="1"/>
</dbReference>
<evidence type="ECO:0000313" key="3">
    <source>
        <dbReference type="EMBL" id="MFL0195049.1"/>
    </source>
</evidence>
<evidence type="ECO:0000256" key="2">
    <source>
        <dbReference type="ARBA" id="ARBA00023002"/>
    </source>
</evidence>
<dbReference type="InterPro" id="IPR036291">
    <property type="entry name" value="NAD(P)-bd_dom_sf"/>
</dbReference>
<evidence type="ECO:0000256" key="1">
    <source>
        <dbReference type="ARBA" id="ARBA00006484"/>
    </source>
</evidence>
<gene>
    <name evidence="3" type="ORF">ACJDU8_05590</name>
</gene>
<dbReference type="Proteomes" id="UP001623660">
    <property type="component" value="Unassembled WGS sequence"/>
</dbReference>
<dbReference type="InterPro" id="IPR002347">
    <property type="entry name" value="SDR_fam"/>
</dbReference>
<dbReference type="EMBL" id="JBJHZX010000006">
    <property type="protein sequence ID" value="MFL0195049.1"/>
    <property type="molecule type" value="Genomic_DNA"/>
</dbReference>
<keyword evidence="2" id="KW-0560">Oxidoreductase</keyword>
<comment type="caution">
    <text evidence="3">The sequence shown here is derived from an EMBL/GenBank/DDBJ whole genome shotgun (WGS) entry which is preliminary data.</text>
</comment>
<organism evidence="3 4">
    <name type="scientific">Candidatus Clostridium eludens</name>
    <dbReference type="NCBI Taxonomy" id="3381663"/>
    <lineage>
        <taxon>Bacteria</taxon>
        <taxon>Bacillati</taxon>
        <taxon>Bacillota</taxon>
        <taxon>Clostridia</taxon>
        <taxon>Eubacteriales</taxon>
        <taxon>Clostridiaceae</taxon>
        <taxon>Clostridium</taxon>
    </lineage>
</organism>
<sequence length="161" mass="18259">MGLETTKALASIGVKVIVLTRDVKRAKRNLRKISNVEIEYLNLLIPSSIHDFANKFLKRNRPIHLLINDAGIIAPPLTRDKRGYEYQFATNHLEHFQLTARLFPALKKANGSRVIEVASRGHRLGGIISDDINFQKTEYNAMRAYAQSKSANILFMVTRIT</sequence>
<name>A0ABW8SG80_9CLOT</name>
<dbReference type="PANTHER" id="PTHR24320:SF148">
    <property type="entry name" value="NAD(P)-BINDING ROSSMANN-FOLD SUPERFAMILY PROTEIN"/>
    <property type="match status" value="1"/>
</dbReference>
<dbReference type="Pfam" id="PF00106">
    <property type="entry name" value="adh_short"/>
    <property type="match status" value="1"/>
</dbReference>
<protein>
    <submittedName>
        <fullName evidence="3">SDR family NAD(P)-dependent oxidoreductase</fullName>
    </submittedName>
</protein>
<comment type="similarity">
    <text evidence="1">Belongs to the short-chain dehydrogenases/reductases (SDR) family.</text>
</comment>